<feature type="domain" description="RlpA-like protein double-psi beta-barrel" evidence="1">
    <location>
        <begin position="18"/>
        <end position="96"/>
    </location>
</feature>
<dbReference type="Gene3D" id="2.40.40.10">
    <property type="entry name" value="RlpA-like domain"/>
    <property type="match status" value="1"/>
</dbReference>
<dbReference type="CDD" id="cd22268">
    <property type="entry name" value="DPBB_RlpA-like"/>
    <property type="match status" value="1"/>
</dbReference>
<comment type="caution">
    <text evidence="2">The sequence shown here is derived from an EMBL/GenBank/DDBJ whole genome shotgun (WGS) entry which is preliminary data.</text>
</comment>
<reference evidence="2" key="1">
    <citation type="submission" date="2021-05" db="EMBL/GenBank/DDBJ databases">
        <authorList>
            <person name="Pietrasiak N."/>
            <person name="Ward R."/>
            <person name="Stajich J.E."/>
            <person name="Kurbessoian T."/>
        </authorList>
    </citation>
    <scope>NUCLEOTIDE SEQUENCE</scope>
    <source>
        <strain evidence="2">UHER 2000/2452</strain>
    </source>
</reference>
<dbReference type="InterPro" id="IPR036908">
    <property type="entry name" value="RlpA-like_sf"/>
</dbReference>
<organism evidence="2 3">
    <name type="scientific">Drouetiella hepatica Uher 2000/2452</name>
    <dbReference type="NCBI Taxonomy" id="904376"/>
    <lineage>
        <taxon>Bacteria</taxon>
        <taxon>Bacillati</taxon>
        <taxon>Cyanobacteriota</taxon>
        <taxon>Cyanophyceae</taxon>
        <taxon>Oculatellales</taxon>
        <taxon>Oculatellaceae</taxon>
        <taxon>Drouetiella</taxon>
    </lineage>
</organism>
<dbReference type="Pfam" id="PF03330">
    <property type="entry name" value="DPBB_1"/>
    <property type="match status" value="1"/>
</dbReference>
<dbReference type="PANTHER" id="PTHR34183">
    <property type="entry name" value="ENDOLYTIC PEPTIDOGLYCAN TRANSGLYCOSYLASE RLPA"/>
    <property type="match status" value="1"/>
</dbReference>
<sequence length="111" mass="11697">MALAMASLSIAEPAKAQTECGTAAYYDSGSVTANGEAFDPGELAAAHPWIPMGSWVTVVDQDNGREVSVRINDRGPWSGGFIVDLTPAAINALDPHQTSDVRNVCLYWSGS</sequence>
<evidence type="ECO:0000313" key="2">
    <source>
        <dbReference type="EMBL" id="MBW4659273.1"/>
    </source>
</evidence>
<dbReference type="EMBL" id="JAHHHD010000010">
    <property type="protein sequence ID" value="MBW4659273.1"/>
    <property type="molecule type" value="Genomic_DNA"/>
</dbReference>
<dbReference type="SUPFAM" id="SSF50685">
    <property type="entry name" value="Barwin-like endoglucanases"/>
    <property type="match status" value="1"/>
</dbReference>
<accession>A0A951UP21</accession>
<dbReference type="Proteomes" id="UP000757435">
    <property type="component" value="Unassembled WGS sequence"/>
</dbReference>
<evidence type="ECO:0000259" key="1">
    <source>
        <dbReference type="Pfam" id="PF03330"/>
    </source>
</evidence>
<protein>
    <submittedName>
        <fullName evidence="2">Septal ring lytic transglycosylase RlpA family protein</fullName>
    </submittedName>
</protein>
<gene>
    <name evidence="2" type="ORF">KME15_11405</name>
</gene>
<dbReference type="AlphaFoldDB" id="A0A951UP21"/>
<name>A0A951UP21_9CYAN</name>
<dbReference type="PANTHER" id="PTHR34183:SF1">
    <property type="entry name" value="ENDOLYTIC PEPTIDOGLYCAN TRANSGLYCOSYLASE RLPA"/>
    <property type="match status" value="1"/>
</dbReference>
<dbReference type="GO" id="GO:0009279">
    <property type="term" value="C:cell outer membrane"/>
    <property type="evidence" value="ECO:0007669"/>
    <property type="project" value="TreeGrafter"/>
</dbReference>
<reference evidence="2" key="2">
    <citation type="journal article" date="2022" name="Microbiol. Resour. Announc.">
        <title>Metagenome Sequencing to Explore Phylogenomics of Terrestrial Cyanobacteria.</title>
        <authorList>
            <person name="Ward R.D."/>
            <person name="Stajich J.E."/>
            <person name="Johansen J.R."/>
            <person name="Huntemann M."/>
            <person name="Clum A."/>
            <person name="Foster B."/>
            <person name="Foster B."/>
            <person name="Roux S."/>
            <person name="Palaniappan K."/>
            <person name="Varghese N."/>
            <person name="Mukherjee S."/>
            <person name="Reddy T.B.K."/>
            <person name="Daum C."/>
            <person name="Copeland A."/>
            <person name="Chen I.A."/>
            <person name="Ivanova N.N."/>
            <person name="Kyrpides N.C."/>
            <person name="Shapiro N."/>
            <person name="Eloe-Fadrosh E.A."/>
            <person name="Pietrasiak N."/>
        </authorList>
    </citation>
    <scope>NUCLEOTIDE SEQUENCE</scope>
    <source>
        <strain evidence="2">UHER 2000/2452</strain>
    </source>
</reference>
<dbReference type="InterPro" id="IPR009009">
    <property type="entry name" value="RlpA-like_DPBB"/>
</dbReference>
<proteinExistence type="predicted"/>
<evidence type="ECO:0000313" key="3">
    <source>
        <dbReference type="Proteomes" id="UP000757435"/>
    </source>
</evidence>